<dbReference type="Pfam" id="PF10785">
    <property type="entry name" value="NADH-u_ox-rdase"/>
    <property type="match status" value="1"/>
</dbReference>
<dbReference type="Proteomes" id="UP000290289">
    <property type="component" value="Chromosome 10"/>
</dbReference>
<proteinExistence type="predicted"/>
<evidence type="ECO:0000259" key="1">
    <source>
        <dbReference type="Pfam" id="PF10785"/>
    </source>
</evidence>
<comment type="caution">
    <text evidence="2">The sequence shown here is derived from an EMBL/GenBank/DDBJ whole genome shotgun (WGS) entry which is preliminary data.</text>
</comment>
<dbReference type="InterPro" id="IPR019721">
    <property type="entry name" value="NADH-UbQ_OxRdtase_su21_N"/>
</dbReference>
<dbReference type="PANTHER" id="PTHR34062">
    <property type="entry name" value="OXIDOREDUCTASE 21 KDA SUBUNIT, PUTATIVE (AFU_ORTHOLOGUE AFUA_4G04750)-RELATED"/>
    <property type="match status" value="1"/>
</dbReference>
<keyword evidence="3" id="KW-1185">Reference proteome</keyword>
<reference evidence="2 3" key="1">
    <citation type="submission" date="2018-10" db="EMBL/GenBank/DDBJ databases">
        <title>A high-quality apple genome assembly.</title>
        <authorList>
            <person name="Hu J."/>
        </authorList>
    </citation>
    <scope>NUCLEOTIDE SEQUENCE [LARGE SCALE GENOMIC DNA]</scope>
    <source>
        <strain evidence="3">cv. HFTH1</strain>
        <tissue evidence="2">Young leaf</tissue>
    </source>
</reference>
<evidence type="ECO:0000313" key="2">
    <source>
        <dbReference type="EMBL" id="RXH85792.1"/>
    </source>
</evidence>
<dbReference type="STRING" id="3750.A0A498IV75"/>
<feature type="domain" description="NADH-ubiquinone oxidoreductase 21kDa subunit N-terminal" evidence="1">
    <location>
        <begin position="249"/>
        <end position="327"/>
    </location>
</feature>
<sequence length="405" mass="44412">MEINKSVLQKLEYLLQEIAESLKEEVAVINNLRPEETYASYLKHLAASTGILGKLDLKERHGHADHVSGDGKEALLDTEDSFSDWVHVIHPVADEFKGDSSVSSAVPPTTKFNSVARLLRYWLGLTADTILSATADILVSVTAAILRIIITTMLDRARALDKLKGILKVIIQELENINPEIREIVTTLVAAKVMIKLSEEDESEVPKGFLAIIQQCLLKFQVLGTPPPIQMKLKERRKMNTDITASTKPEYPVIDRNPPFTTVVGNFSTLDYFRFATITGVSVTVGYLSGIKPGIRGPSMVTGGLIGVMGGFMYAYQNSAGRLMGFFPNDDEDITEDRSDFNSASYVILLIEFLKLVSLCLVQEETETGGGWFCKTAEGYRVGAEGARKARSAAAPQGSVIKLIP</sequence>
<organism evidence="2 3">
    <name type="scientific">Malus domestica</name>
    <name type="common">Apple</name>
    <name type="synonym">Pyrus malus</name>
    <dbReference type="NCBI Taxonomy" id="3750"/>
    <lineage>
        <taxon>Eukaryota</taxon>
        <taxon>Viridiplantae</taxon>
        <taxon>Streptophyta</taxon>
        <taxon>Embryophyta</taxon>
        <taxon>Tracheophyta</taxon>
        <taxon>Spermatophyta</taxon>
        <taxon>Magnoliopsida</taxon>
        <taxon>eudicotyledons</taxon>
        <taxon>Gunneridae</taxon>
        <taxon>Pentapetalae</taxon>
        <taxon>rosids</taxon>
        <taxon>fabids</taxon>
        <taxon>Rosales</taxon>
        <taxon>Rosaceae</taxon>
        <taxon>Amygdaloideae</taxon>
        <taxon>Maleae</taxon>
        <taxon>Malus</taxon>
    </lineage>
</organism>
<dbReference type="PANTHER" id="PTHR34062:SF1">
    <property type="entry name" value="NADH-UBIQUINONE OXIDOREDUCTASE 21KDA SUBUNIT N-TERMINAL DOMAIN-CONTAINING PROTEIN"/>
    <property type="match status" value="1"/>
</dbReference>
<gene>
    <name evidence="2" type="ORF">DVH24_014376</name>
</gene>
<evidence type="ECO:0000313" key="3">
    <source>
        <dbReference type="Proteomes" id="UP000290289"/>
    </source>
</evidence>
<protein>
    <recommendedName>
        <fullName evidence="1">NADH-ubiquinone oxidoreductase 21kDa subunit N-terminal domain-containing protein</fullName>
    </recommendedName>
</protein>
<dbReference type="InterPro" id="IPR053229">
    <property type="entry name" value="NADH-Q_oxidrdct_subunit"/>
</dbReference>
<name>A0A498IV75_MALDO</name>
<accession>A0A498IV75</accession>
<dbReference type="EMBL" id="RDQH01000336">
    <property type="protein sequence ID" value="RXH85792.1"/>
    <property type="molecule type" value="Genomic_DNA"/>
</dbReference>
<dbReference type="AlphaFoldDB" id="A0A498IV75"/>